<dbReference type="PROSITE" id="PS50089">
    <property type="entry name" value="ZF_RING_2"/>
    <property type="match status" value="1"/>
</dbReference>
<evidence type="ECO:0000256" key="1">
    <source>
        <dbReference type="ARBA" id="ARBA00004496"/>
    </source>
</evidence>
<comment type="caution">
    <text evidence="9">The sequence shown here is derived from an EMBL/GenBank/DDBJ whole genome shotgun (WGS) entry which is preliminary data.</text>
</comment>
<evidence type="ECO:0000256" key="5">
    <source>
        <dbReference type="ARBA" id="ARBA00022833"/>
    </source>
</evidence>
<organism evidence="9 10">
    <name type="scientific">Oopsacas minuta</name>
    <dbReference type="NCBI Taxonomy" id="111878"/>
    <lineage>
        <taxon>Eukaryota</taxon>
        <taxon>Metazoa</taxon>
        <taxon>Porifera</taxon>
        <taxon>Hexactinellida</taxon>
        <taxon>Hexasterophora</taxon>
        <taxon>Lyssacinosida</taxon>
        <taxon>Leucopsacidae</taxon>
        <taxon>Oopsacas</taxon>
    </lineage>
</organism>
<dbReference type="InterPro" id="IPR018957">
    <property type="entry name" value="Znf_C3HC4_RING-type"/>
</dbReference>
<dbReference type="PROSITE" id="PS50144">
    <property type="entry name" value="MATH"/>
    <property type="match status" value="1"/>
</dbReference>
<dbReference type="InterPro" id="IPR008974">
    <property type="entry name" value="TRAF-like"/>
</dbReference>
<dbReference type="SMART" id="SM00061">
    <property type="entry name" value="MATH"/>
    <property type="match status" value="1"/>
</dbReference>
<dbReference type="InterPro" id="IPR002083">
    <property type="entry name" value="MATH/TRAF_dom"/>
</dbReference>
<dbReference type="GO" id="GO:0043122">
    <property type="term" value="P:regulation of canonical NF-kappaB signal transduction"/>
    <property type="evidence" value="ECO:0007669"/>
    <property type="project" value="TreeGrafter"/>
</dbReference>
<keyword evidence="2" id="KW-0963">Cytoplasm</keyword>
<feature type="domain" description="RING-type" evidence="7">
    <location>
        <begin position="47"/>
        <end position="86"/>
    </location>
</feature>
<dbReference type="GO" id="GO:0005737">
    <property type="term" value="C:cytoplasm"/>
    <property type="evidence" value="ECO:0007669"/>
    <property type="project" value="UniProtKB-SubCell"/>
</dbReference>
<protein>
    <submittedName>
        <fullName evidence="9">TNF receptor-associated factor 2</fullName>
    </submittedName>
</protein>
<dbReference type="PANTHER" id="PTHR10131">
    <property type="entry name" value="TNF RECEPTOR ASSOCIATED FACTOR"/>
    <property type="match status" value="1"/>
</dbReference>
<sequence length="325" mass="36266">MADYEPSSSIEESSVSNILVHRMFHGCIAGYKLELLLHDDIELELVCQLCNGMLNEPLETSCGHAFCSHCIEIYSLQTPGIVICPVTGCCEVLPDISELKAGHILSKLVKKQKFSCPFKGCLWIGQCDEAGQHVASCSQKKPTWEIIQGLAYQVNDLATNNSQLIKTIHSLDREIQSMNNPAFYWKIHHVSNAVYGKSELFSPTFMTGKCGYQACLHVYMGGNSIGKGTHISLYLQLQLGTNNDILPWPVKCKFLISLINFAKDEHHYTQSGKTEFDGTGKGVGYPKFISWRDLQKTEPNKKFLLNNCLILKCTLTSDSHIANLK</sequence>
<dbReference type="Pfam" id="PF00097">
    <property type="entry name" value="zf-C3HC4"/>
    <property type="match status" value="1"/>
</dbReference>
<keyword evidence="10" id="KW-1185">Reference proteome</keyword>
<proteinExistence type="predicted"/>
<keyword evidence="3" id="KW-0479">Metal-binding</keyword>
<evidence type="ECO:0000256" key="3">
    <source>
        <dbReference type="ARBA" id="ARBA00022723"/>
    </source>
</evidence>
<gene>
    <name evidence="9" type="ORF">LOD99_2603</name>
</gene>
<keyword evidence="5" id="KW-0862">Zinc</keyword>
<name>A0AAV7K2C6_9METZ</name>
<evidence type="ECO:0000313" key="9">
    <source>
        <dbReference type="EMBL" id="KAI6654724.1"/>
    </source>
</evidence>
<dbReference type="Gene3D" id="3.30.40.10">
    <property type="entry name" value="Zinc/RING finger domain, C3HC4 (zinc finger)"/>
    <property type="match status" value="1"/>
</dbReference>
<reference evidence="9 10" key="1">
    <citation type="journal article" date="2023" name="BMC Biol.">
        <title>The compact genome of the sponge Oopsacas minuta (Hexactinellida) is lacking key metazoan core genes.</title>
        <authorList>
            <person name="Santini S."/>
            <person name="Schenkelaars Q."/>
            <person name="Jourda C."/>
            <person name="Duchesne M."/>
            <person name="Belahbib H."/>
            <person name="Rocher C."/>
            <person name="Selva M."/>
            <person name="Riesgo A."/>
            <person name="Vervoort M."/>
            <person name="Leys S.P."/>
            <person name="Kodjabachian L."/>
            <person name="Le Bivic A."/>
            <person name="Borchiellini C."/>
            <person name="Claverie J.M."/>
            <person name="Renard E."/>
        </authorList>
    </citation>
    <scope>NUCLEOTIDE SEQUENCE [LARGE SCALE GENOMIC DNA]</scope>
    <source>
        <strain evidence="9">SPO-2</strain>
    </source>
</reference>
<keyword evidence="9" id="KW-0675">Receptor</keyword>
<feature type="domain" description="MATH" evidence="8">
    <location>
        <begin position="180"/>
        <end position="315"/>
    </location>
</feature>
<accession>A0AAV7K2C6</accession>
<dbReference type="Proteomes" id="UP001165289">
    <property type="component" value="Unassembled WGS sequence"/>
</dbReference>
<dbReference type="PROSITE" id="PS00518">
    <property type="entry name" value="ZF_RING_1"/>
    <property type="match status" value="1"/>
</dbReference>
<dbReference type="AlphaFoldDB" id="A0AAV7K2C6"/>
<dbReference type="SUPFAM" id="SSF49599">
    <property type="entry name" value="TRAF domain-like"/>
    <property type="match status" value="1"/>
</dbReference>
<evidence type="ECO:0000259" key="8">
    <source>
        <dbReference type="PROSITE" id="PS50144"/>
    </source>
</evidence>
<dbReference type="EMBL" id="JAKMXF010000221">
    <property type="protein sequence ID" value="KAI6654724.1"/>
    <property type="molecule type" value="Genomic_DNA"/>
</dbReference>
<evidence type="ECO:0000259" key="7">
    <source>
        <dbReference type="PROSITE" id="PS50089"/>
    </source>
</evidence>
<dbReference type="Gene3D" id="2.60.210.10">
    <property type="entry name" value="Apoptosis, Tumor Necrosis Factor Receptor Associated Protein 2, Chain A"/>
    <property type="match status" value="1"/>
</dbReference>
<dbReference type="PANTHER" id="PTHR10131:SF94">
    <property type="entry name" value="TNF RECEPTOR-ASSOCIATED FACTOR 4"/>
    <property type="match status" value="1"/>
</dbReference>
<comment type="subcellular location">
    <subcellularLocation>
        <location evidence="1">Cytoplasm</location>
    </subcellularLocation>
</comment>
<dbReference type="GO" id="GO:0008270">
    <property type="term" value="F:zinc ion binding"/>
    <property type="evidence" value="ECO:0007669"/>
    <property type="project" value="UniProtKB-KW"/>
</dbReference>
<evidence type="ECO:0000256" key="6">
    <source>
        <dbReference type="PROSITE-ProRule" id="PRU00175"/>
    </source>
</evidence>
<evidence type="ECO:0000313" key="10">
    <source>
        <dbReference type="Proteomes" id="UP001165289"/>
    </source>
</evidence>
<evidence type="ECO:0000256" key="4">
    <source>
        <dbReference type="ARBA" id="ARBA00022771"/>
    </source>
</evidence>
<dbReference type="SMART" id="SM00184">
    <property type="entry name" value="RING"/>
    <property type="match status" value="1"/>
</dbReference>
<evidence type="ECO:0000256" key="2">
    <source>
        <dbReference type="ARBA" id="ARBA00022490"/>
    </source>
</evidence>
<dbReference type="SUPFAM" id="SSF57850">
    <property type="entry name" value="RING/U-box"/>
    <property type="match status" value="1"/>
</dbReference>
<dbReference type="InterPro" id="IPR017907">
    <property type="entry name" value="Znf_RING_CS"/>
</dbReference>
<dbReference type="Pfam" id="PF22486">
    <property type="entry name" value="MATH_2"/>
    <property type="match status" value="1"/>
</dbReference>
<dbReference type="InterPro" id="IPR013083">
    <property type="entry name" value="Znf_RING/FYVE/PHD"/>
</dbReference>
<keyword evidence="4 6" id="KW-0863">Zinc-finger</keyword>
<dbReference type="InterPro" id="IPR001841">
    <property type="entry name" value="Znf_RING"/>
</dbReference>